<feature type="transmembrane region" description="Helical" evidence="5">
    <location>
        <begin position="98"/>
        <end position="122"/>
    </location>
</feature>
<keyword evidence="2 5" id="KW-0812">Transmembrane</keyword>
<reference evidence="8" key="1">
    <citation type="submission" date="2017-02" db="UniProtKB">
        <authorList>
            <consortium name="WormBaseParasite"/>
        </authorList>
    </citation>
    <scope>IDENTIFICATION</scope>
</reference>
<feature type="transmembrane region" description="Helical" evidence="5">
    <location>
        <begin position="58"/>
        <end position="78"/>
    </location>
</feature>
<dbReference type="STRING" id="27835.A0A0N4YZF1"/>
<organism evidence="8">
    <name type="scientific">Nippostrongylus brasiliensis</name>
    <name type="common">Rat hookworm</name>
    <dbReference type="NCBI Taxonomy" id="27835"/>
    <lineage>
        <taxon>Eukaryota</taxon>
        <taxon>Metazoa</taxon>
        <taxon>Ecdysozoa</taxon>
        <taxon>Nematoda</taxon>
        <taxon>Chromadorea</taxon>
        <taxon>Rhabditida</taxon>
        <taxon>Rhabditina</taxon>
        <taxon>Rhabditomorpha</taxon>
        <taxon>Strongyloidea</taxon>
        <taxon>Heligmosomidae</taxon>
        <taxon>Nippostrongylus</taxon>
    </lineage>
</organism>
<dbReference type="Proteomes" id="UP000271162">
    <property type="component" value="Unassembled WGS sequence"/>
</dbReference>
<evidence type="ECO:0000256" key="2">
    <source>
        <dbReference type="ARBA" id="ARBA00022692"/>
    </source>
</evidence>
<feature type="transmembrane region" description="Helical" evidence="5">
    <location>
        <begin position="134"/>
        <end position="152"/>
    </location>
</feature>
<dbReference type="InterPro" id="IPR049680">
    <property type="entry name" value="FLVCR1-2_SLC49-like"/>
</dbReference>
<name>A0A0N4YZF1_NIPBR</name>
<gene>
    <name evidence="6" type="ORF">NBR_LOCUS22624</name>
</gene>
<keyword evidence="3 5" id="KW-1133">Transmembrane helix</keyword>
<evidence type="ECO:0000313" key="7">
    <source>
        <dbReference type="Proteomes" id="UP000271162"/>
    </source>
</evidence>
<reference evidence="6 7" key="2">
    <citation type="submission" date="2018-11" db="EMBL/GenBank/DDBJ databases">
        <authorList>
            <consortium name="Pathogen Informatics"/>
        </authorList>
    </citation>
    <scope>NUCLEOTIDE SEQUENCE [LARGE SCALE GENOMIC DNA]</scope>
</reference>
<sequence>MFEFNASMAVMATLTFILSLFIRRGKPPTPPSASSENHSSSAPPFWKSIVICLRNKQFVIQLFTFGLAFAELWGFMVIMNKQFVIQLFTFGLAFAELWGFMVIIYPTALAAIVGVGASLICGAVADCTKRFKELLRICWISFAVTMVFTRMVCSKNIPICEQIPDQSSFNRSSQIQKLHYEFQLATLLCAFSVNYGIYLSNYSFDKSEGKQTAQYKRGKP</sequence>
<dbReference type="OMA" id="RICWISF"/>
<keyword evidence="7" id="KW-1185">Reference proteome</keyword>
<dbReference type="PANTHER" id="PTHR10924">
    <property type="entry name" value="MAJOR FACILITATOR SUPERFAMILY PROTEIN-RELATED"/>
    <property type="match status" value="1"/>
</dbReference>
<feature type="transmembrane region" description="Helical" evidence="5">
    <location>
        <begin position="6"/>
        <end position="22"/>
    </location>
</feature>
<comment type="subcellular location">
    <subcellularLocation>
        <location evidence="1">Membrane</location>
        <topology evidence="1">Multi-pass membrane protein</topology>
    </subcellularLocation>
</comment>
<dbReference type="EMBL" id="UYSL01028546">
    <property type="protein sequence ID" value="VDL87589.1"/>
    <property type="molecule type" value="Genomic_DNA"/>
</dbReference>
<dbReference type="WBParaSite" id="NBR_0002262301-mRNA-1">
    <property type="protein sequence ID" value="NBR_0002262301-mRNA-1"/>
    <property type="gene ID" value="NBR_0002262301"/>
</dbReference>
<evidence type="ECO:0000256" key="3">
    <source>
        <dbReference type="ARBA" id="ARBA00022989"/>
    </source>
</evidence>
<dbReference type="InterPro" id="IPR036259">
    <property type="entry name" value="MFS_trans_sf"/>
</dbReference>
<dbReference type="AlphaFoldDB" id="A0A0N4YZF1"/>
<evidence type="ECO:0000256" key="1">
    <source>
        <dbReference type="ARBA" id="ARBA00004141"/>
    </source>
</evidence>
<evidence type="ECO:0000256" key="5">
    <source>
        <dbReference type="SAM" id="Phobius"/>
    </source>
</evidence>
<dbReference type="GO" id="GO:0016020">
    <property type="term" value="C:membrane"/>
    <property type="evidence" value="ECO:0007669"/>
    <property type="project" value="UniProtKB-SubCell"/>
</dbReference>
<protein>
    <submittedName>
        <fullName evidence="8">Solute carrier family 40 protein</fullName>
    </submittedName>
</protein>
<evidence type="ECO:0000313" key="8">
    <source>
        <dbReference type="WBParaSite" id="NBR_0002262301-mRNA-1"/>
    </source>
</evidence>
<evidence type="ECO:0000256" key="4">
    <source>
        <dbReference type="ARBA" id="ARBA00023136"/>
    </source>
</evidence>
<keyword evidence="4 5" id="KW-0472">Membrane</keyword>
<accession>A0A0N4YZF1</accession>
<dbReference type="SUPFAM" id="SSF103473">
    <property type="entry name" value="MFS general substrate transporter"/>
    <property type="match status" value="1"/>
</dbReference>
<evidence type="ECO:0000313" key="6">
    <source>
        <dbReference type="EMBL" id="VDL87589.1"/>
    </source>
</evidence>
<proteinExistence type="predicted"/>
<dbReference type="PANTHER" id="PTHR10924:SF8">
    <property type="entry name" value="MFS DOMAIN-CONTAINING PROTEIN-RELATED"/>
    <property type="match status" value="1"/>
</dbReference>